<reference evidence="4" key="1">
    <citation type="submission" date="2010-11" db="EMBL/GenBank/DDBJ databases">
        <title>The genome sequence of Microbotryum violaceum strain p1A1 Lamole.</title>
        <authorList>
            <person name="Cuomo C."/>
            <person name="Perlin M."/>
            <person name="Young S.K."/>
            <person name="Zeng Q."/>
            <person name="Gargeya S."/>
            <person name="Alvarado L."/>
            <person name="Berlin A."/>
            <person name="Chapman S.B."/>
            <person name="Chen Z."/>
            <person name="Freedman E."/>
            <person name="Gellesch M."/>
            <person name="Goldberg J."/>
            <person name="Griggs A."/>
            <person name="Gujja S."/>
            <person name="Heilman E."/>
            <person name="Heiman D."/>
            <person name="Howarth C."/>
            <person name="Mehta T."/>
            <person name="Neiman D."/>
            <person name="Pearson M."/>
            <person name="Roberts A."/>
            <person name="Saif S."/>
            <person name="Shea T."/>
            <person name="Shenoy N."/>
            <person name="Sisk P."/>
            <person name="Stolte C."/>
            <person name="Sykes S."/>
            <person name="White J."/>
            <person name="Yandava C."/>
            <person name="Haas B."/>
            <person name="Nusbaum C."/>
            <person name="Birren B."/>
        </authorList>
    </citation>
    <scope>NUCLEOTIDE SEQUENCE [LARGE SCALE GENOMIC DNA]</scope>
    <source>
        <strain evidence="4">p1A1 Lamole</strain>
    </source>
</reference>
<reference evidence="2" key="2">
    <citation type="submission" date="2010-11" db="EMBL/GenBank/DDBJ databases">
        <authorList>
            <consortium name="The Broad Institute Genome Sequencing Platform"/>
            <person name="Earl A."/>
            <person name="Ward D."/>
            <person name="Feldgarden M."/>
            <person name="Gevers D."/>
            <person name="Butler R."/>
            <person name="Young S.K."/>
            <person name="Zeng Q."/>
            <person name="Gargeya S."/>
            <person name="Fitzgerald M."/>
            <person name="Haas B."/>
            <person name="Abouelleil A."/>
            <person name="Alvarado L."/>
            <person name="Arachchi H.M."/>
            <person name="Berlin A."/>
            <person name="Brown A."/>
            <person name="Chapman S.B."/>
            <person name="Chen Z."/>
            <person name="Dunbar C."/>
            <person name="Freedman E."/>
            <person name="Gearin G."/>
            <person name="Gellesch M."/>
            <person name="Goldberg J."/>
            <person name="Griggs A."/>
            <person name="Gujja S."/>
            <person name="Heilman E."/>
            <person name="Heiman D."/>
            <person name="Howarth C."/>
            <person name="Larson L."/>
            <person name="Lui A."/>
            <person name="MacDonald P.J.P."/>
            <person name="Mehta T."/>
            <person name="Montmayeur A."/>
            <person name="Murphy C."/>
            <person name="Neiman D."/>
            <person name="Pearson M."/>
            <person name="Priest M."/>
            <person name="Roberts A."/>
            <person name="Saif S."/>
            <person name="Shea T."/>
            <person name="Shenoy N."/>
            <person name="Sisk P."/>
            <person name="Stolte C."/>
            <person name="Sykes S."/>
            <person name="White J."/>
            <person name="Yandava C."/>
            <person name="Wortman J."/>
            <person name="Nusbaum C."/>
            <person name="Birren B."/>
        </authorList>
    </citation>
    <scope>NUCLEOTIDE SEQUENCE</scope>
    <source>
        <strain evidence="2">P1A1 Lamole</strain>
    </source>
</reference>
<evidence type="ECO:0000313" key="3">
    <source>
        <dbReference type="EnsemblFungi" id="MVLG_00498T0"/>
    </source>
</evidence>
<proteinExistence type="predicted"/>
<dbReference type="Proteomes" id="UP000017200">
    <property type="component" value="Unassembled WGS sequence"/>
</dbReference>
<accession>U5GZ94</accession>
<dbReference type="EnsemblFungi" id="MVLG_00498T0">
    <property type="protein sequence ID" value="MVLG_00498T0"/>
    <property type="gene ID" value="MVLG_00498"/>
</dbReference>
<reference evidence="3" key="4">
    <citation type="submission" date="2015-06" db="UniProtKB">
        <authorList>
            <consortium name="EnsemblFungi"/>
        </authorList>
    </citation>
    <scope>IDENTIFICATION</scope>
</reference>
<feature type="region of interest" description="Disordered" evidence="1">
    <location>
        <begin position="498"/>
        <end position="520"/>
    </location>
</feature>
<protein>
    <recommendedName>
        <fullName evidence="5">Protein kinase domain-containing protein</fullName>
    </recommendedName>
</protein>
<evidence type="ECO:0000313" key="4">
    <source>
        <dbReference type="Proteomes" id="UP000017200"/>
    </source>
</evidence>
<evidence type="ECO:0000256" key="1">
    <source>
        <dbReference type="SAM" id="MobiDB-lite"/>
    </source>
</evidence>
<dbReference type="InParanoid" id="U5GZ94"/>
<evidence type="ECO:0000313" key="2">
    <source>
        <dbReference type="EMBL" id="KDE09176.1"/>
    </source>
</evidence>
<organism evidence="2">
    <name type="scientific">Microbotryum lychnidis-dioicae (strain p1A1 Lamole / MvSl-1064)</name>
    <name type="common">Anther smut fungus</name>
    <dbReference type="NCBI Taxonomy" id="683840"/>
    <lineage>
        <taxon>Eukaryota</taxon>
        <taxon>Fungi</taxon>
        <taxon>Dikarya</taxon>
        <taxon>Basidiomycota</taxon>
        <taxon>Pucciniomycotina</taxon>
        <taxon>Microbotryomycetes</taxon>
        <taxon>Microbotryales</taxon>
        <taxon>Microbotryaceae</taxon>
        <taxon>Microbotryum</taxon>
    </lineage>
</organism>
<dbReference type="EMBL" id="AEIJ01000041">
    <property type="status" value="NOT_ANNOTATED_CDS"/>
    <property type="molecule type" value="Genomic_DNA"/>
</dbReference>
<reference evidence="2 4" key="3">
    <citation type="journal article" date="2015" name="BMC Genomics">
        <title>Sex and parasites: genomic and transcriptomic analysis of Microbotryum lychnidis-dioicae, the biotrophic and plant-castrating anther smut fungus.</title>
        <authorList>
            <person name="Perlin M.H."/>
            <person name="Amselem J."/>
            <person name="Fontanillas E."/>
            <person name="Toh S.S."/>
            <person name="Chen Z."/>
            <person name="Goldberg J."/>
            <person name="Duplessis S."/>
            <person name="Henrissat B."/>
            <person name="Young S."/>
            <person name="Zeng Q."/>
            <person name="Aguileta G."/>
            <person name="Petit E."/>
            <person name="Badouin H."/>
            <person name="Andrews J."/>
            <person name="Razeeq D."/>
            <person name="Gabaldon T."/>
            <person name="Quesneville H."/>
            <person name="Giraud T."/>
            <person name="Hood M.E."/>
            <person name="Schultz D.J."/>
            <person name="Cuomo C.A."/>
        </authorList>
    </citation>
    <scope>NUCLEOTIDE SEQUENCE [LARGE SCALE GENOMIC DNA]</scope>
    <source>
        <strain evidence="4">p1A1 Lamole</strain>
        <strain evidence="2">P1A1 Lamole</strain>
    </source>
</reference>
<dbReference type="EMBL" id="GL541645">
    <property type="protein sequence ID" value="KDE09176.1"/>
    <property type="molecule type" value="Genomic_DNA"/>
</dbReference>
<feature type="compositionally biased region" description="Basic and acidic residues" evidence="1">
    <location>
        <begin position="505"/>
        <end position="518"/>
    </location>
</feature>
<name>U5GZ94_USTV1</name>
<evidence type="ECO:0008006" key="5">
    <source>
        <dbReference type="Google" id="ProtNLM"/>
    </source>
</evidence>
<keyword evidence="4" id="KW-1185">Reference proteome</keyword>
<dbReference type="OrthoDB" id="3182995at2759"/>
<feature type="region of interest" description="Disordered" evidence="1">
    <location>
        <begin position="309"/>
        <end position="363"/>
    </location>
</feature>
<sequence>MQEQFFQSRYTMLPVGERSHDPCGGPDDLSYRAIGVPFEGAPLPPSSQVPVSAMLDKLLWDRLQSSAVEFFAQLDLVDPVLREATALLTSMWEERLFCTNASECTVSVHDLRIRVFEPLVKFVLKQYDDKTGEAGTIAKEDGWYLLQYRPEDPTQTLLPRGITFALRHTHTRPDLFAREDECKFFLHERGPIPLDPSGRSHGAQAMLNKLAWRMHSAVQRNAATGQVEVPVRFGLIMSTRLAILAESVENPNNSQECGLLYTPIFRTVYPSYLYQGEIPFSFQQRSVSLMFLASILDYVMHTPGPSSGTLDSLFGARQEPSDPHRDGQSLTDAQPAGGAVSKSPSAIPSDVSKDISRSSYRVRNQPTPYPNLVDAWRSSNFIVKTRLNTTSWPPRFGFVKLEWRHEYTPMEAVVFEVGWKTKGRSKPLRYKPSRRLSQLSSALLSYLSEPLVEEDGRPARGIAKLSDQNKVKFDSLPRLEAVQLLGKGGFASVTAGQLKAGAPADNDKTSDGDSETRRTSIPTDQPVVIKLLDDDVHTEAGIRESIFYETVFPLLLKETRAFLPHSYGTYRSSGGRTLVLIMGYAGNPIPFAERSDDNLQQQIW</sequence>
<dbReference type="AlphaFoldDB" id="U5GZ94"/>
<gene>
    <name evidence="2" type="ORF">MVLG_00498</name>
</gene>
<dbReference type="HOGENOM" id="CLU_028699_0_0_1"/>